<gene>
    <name evidence="1" type="ORF">DERF_006609</name>
</gene>
<keyword evidence="2" id="KW-1185">Reference proteome</keyword>
<feature type="non-terminal residue" evidence="1">
    <location>
        <position position="90"/>
    </location>
</feature>
<reference evidence="1" key="1">
    <citation type="submission" date="2013-05" db="EMBL/GenBank/DDBJ databases">
        <authorList>
            <person name="Yim A.K.Y."/>
            <person name="Chan T.F."/>
            <person name="Ji K.M."/>
            <person name="Liu X.Y."/>
            <person name="Zhou J.W."/>
            <person name="Li R.Q."/>
            <person name="Yang K.Y."/>
            <person name="Li J."/>
            <person name="Li M."/>
            <person name="Law P.T.W."/>
            <person name="Wu Y.L."/>
            <person name="Cai Z.L."/>
            <person name="Qin H."/>
            <person name="Bao Y."/>
            <person name="Leung R.K.K."/>
            <person name="Ng P.K.S."/>
            <person name="Zou J."/>
            <person name="Zhong X.J."/>
            <person name="Ran P.X."/>
            <person name="Zhong N.S."/>
            <person name="Liu Z.G."/>
            <person name="Tsui S.K.W."/>
        </authorList>
    </citation>
    <scope>NUCLEOTIDE SEQUENCE</scope>
    <source>
        <strain evidence="1">Derf</strain>
        <tissue evidence="1">Whole organism</tissue>
    </source>
</reference>
<protein>
    <submittedName>
        <fullName evidence="1">Uncharacterized protein</fullName>
    </submittedName>
</protein>
<reference evidence="1" key="2">
    <citation type="journal article" date="2022" name="Res Sq">
        <title>Comparative Genomics Reveals Insights into the Divergent Evolution of Astigmatic Mites and Household Pest Adaptations.</title>
        <authorList>
            <person name="Xiong Q."/>
            <person name="Wan A.T.-Y."/>
            <person name="Liu X.-Y."/>
            <person name="Fung C.S.-H."/>
            <person name="Xiao X."/>
            <person name="Malainual N."/>
            <person name="Hou J."/>
            <person name="Wang L."/>
            <person name="Wang M."/>
            <person name="Yang K."/>
            <person name="Cui Y."/>
            <person name="Leung E."/>
            <person name="Nong W."/>
            <person name="Shin S.-K."/>
            <person name="Au S."/>
            <person name="Jeong K.Y."/>
            <person name="Chew F.T."/>
            <person name="Hui J."/>
            <person name="Leung T.F."/>
            <person name="Tungtrongchitr A."/>
            <person name="Zhong N."/>
            <person name="Liu Z."/>
            <person name="Tsui S."/>
        </authorList>
    </citation>
    <scope>NUCLEOTIDE SEQUENCE</scope>
    <source>
        <strain evidence="1">Derf</strain>
        <tissue evidence="1">Whole organism</tissue>
    </source>
</reference>
<accession>A0A922L571</accession>
<organism evidence="1 2">
    <name type="scientific">Dermatophagoides farinae</name>
    <name type="common">American house dust mite</name>
    <dbReference type="NCBI Taxonomy" id="6954"/>
    <lineage>
        <taxon>Eukaryota</taxon>
        <taxon>Metazoa</taxon>
        <taxon>Ecdysozoa</taxon>
        <taxon>Arthropoda</taxon>
        <taxon>Chelicerata</taxon>
        <taxon>Arachnida</taxon>
        <taxon>Acari</taxon>
        <taxon>Acariformes</taxon>
        <taxon>Sarcoptiformes</taxon>
        <taxon>Astigmata</taxon>
        <taxon>Psoroptidia</taxon>
        <taxon>Analgoidea</taxon>
        <taxon>Pyroglyphidae</taxon>
        <taxon>Dermatophagoidinae</taxon>
        <taxon>Dermatophagoides</taxon>
    </lineage>
</organism>
<evidence type="ECO:0000313" key="2">
    <source>
        <dbReference type="Proteomes" id="UP000790347"/>
    </source>
</evidence>
<name>A0A922L571_DERFA</name>
<dbReference type="Proteomes" id="UP000790347">
    <property type="component" value="Unassembled WGS sequence"/>
</dbReference>
<dbReference type="AlphaFoldDB" id="A0A922L571"/>
<evidence type="ECO:0000313" key="1">
    <source>
        <dbReference type="EMBL" id="KAH9515834.1"/>
    </source>
</evidence>
<proteinExistence type="predicted"/>
<comment type="caution">
    <text evidence="1">The sequence shown here is derived from an EMBL/GenBank/DDBJ whole genome shotgun (WGS) entry which is preliminary data.</text>
</comment>
<sequence length="90" mass="10691">MIPIIPENISDRKFDCGKSLDNDKRKIFLDQMIIKSMLNVKVYHHHQQIQPQSSDYYWCKCTEENKLYLKECERKKKKNKQAVEASAPCT</sequence>
<dbReference type="EMBL" id="ASGP02000003">
    <property type="protein sequence ID" value="KAH9515834.1"/>
    <property type="molecule type" value="Genomic_DNA"/>
</dbReference>